<keyword evidence="2" id="KW-1185">Reference proteome</keyword>
<reference evidence="1" key="1">
    <citation type="submission" date="2020-08" db="EMBL/GenBank/DDBJ databases">
        <title>Genome public.</title>
        <authorList>
            <person name="Liu C."/>
            <person name="Sun Q."/>
        </authorList>
    </citation>
    <scope>NUCLEOTIDE SEQUENCE</scope>
    <source>
        <strain evidence="1">BX12</strain>
    </source>
</reference>
<dbReference type="RefSeq" id="WP_187303981.1">
    <property type="nucleotide sequence ID" value="NZ_JACRYT010000020.1"/>
</dbReference>
<dbReference type="EMBL" id="JACRYT010000020">
    <property type="protein sequence ID" value="MBC6680884.1"/>
    <property type="molecule type" value="Genomic_DNA"/>
</dbReference>
<organism evidence="1 2">
    <name type="scientific">Zhenpiania hominis</name>
    <dbReference type="NCBI Taxonomy" id="2763644"/>
    <lineage>
        <taxon>Bacteria</taxon>
        <taxon>Bacillati</taxon>
        <taxon>Bacillota</taxon>
        <taxon>Clostridia</taxon>
        <taxon>Peptostreptococcales</taxon>
        <taxon>Anaerovoracaceae</taxon>
        <taxon>Zhenpiania</taxon>
    </lineage>
</organism>
<protein>
    <submittedName>
        <fullName evidence="1">Uncharacterized protein</fullName>
    </submittedName>
</protein>
<gene>
    <name evidence="1" type="ORF">H9L42_13740</name>
</gene>
<comment type="caution">
    <text evidence="1">The sequence shown here is derived from an EMBL/GenBank/DDBJ whole genome shotgun (WGS) entry which is preliminary data.</text>
</comment>
<dbReference type="Proteomes" id="UP000602647">
    <property type="component" value="Unassembled WGS sequence"/>
</dbReference>
<evidence type="ECO:0000313" key="2">
    <source>
        <dbReference type="Proteomes" id="UP000602647"/>
    </source>
</evidence>
<evidence type="ECO:0000313" key="1">
    <source>
        <dbReference type="EMBL" id="MBC6680884.1"/>
    </source>
</evidence>
<dbReference type="AlphaFoldDB" id="A0A923NPV0"/>
<accession>A0A923NPV0</accession>
<sequence>MEYIKWLSPDDWALGIHLKRMDALLNHYTDESEYTDINEIIELYVVCKYIDSEIFPAIWSESQLEKNKAIIKKLKGIIGKFFNCIRQEQFAALYGNIVYQYKKMFWEAFSLYKLFNKFDYTIISNAINNEQNGIWNILHEKDIVVAYGVDIRNELMLEENAAEWLLDEYEVHHSFKNERLYFPKELTLEDKKEIIKKYILYEESDLNYLRLIANIQDNPDSLVIGDKVRLQARKKVQIQEKKLFSNGTGIKTEITVIFTKMETDDPEVNVDLHNISCKYNINWIRENLDEPTLLNNFIYLFGYLDSQGRITLVEKDIYKGVVEKFLFMRSRYAYEPGYSASTLNLLADLQMAGYYQQLKENNIYLETVLKWFFEKYLKEEFSIDNFRMNTPSESTTYLEKCRTLLSEMDGVLKQYNLFVEDGYIDQELFQMSSSHMKFNDCSSAVKEKYVYGTGEIFRTACHHLFSDQSIIAHVERIDKTYDSFYDLLTNEVIYDDDFNDFTKRIIDWLIENKFIIIDNHEIKFNNLDRIQLLRQLNDNEVISFWHLSEKLRETLKIMESEGIVIFRSSLFSKHEADYFDFYLNKATFNNGNDLRNMYLHGSQPNALEDEKIHEKNYWIILKLFVLCVLKINDDLNLLERTKAIFNEW</sequence>
<name>A0A923NPV0_9FIRM</name>
<proteinExistence type="predicted"/>